<name>A0A2J6TME3_9HELO</name>
<sequence length="305" mass="33252">MRSRWGTAICVLGIVMAMLGLGHAEEHSKIPLPSYHYGAKIPVECLNRSIETGEHISNEKNELQYIPFPICEETGKPLELAYGVEDDFNCTIPLITDPFFHLLEFYIHNDAPLSCRIPSRPPAHIHPPHNNKPLPPEFRQEYVPLIFALAGTLQLSHLHVSTHLNLLLHSTPKHHLHPHDSGVIDSGAAYSTSPLSHTTGPAALTKKLVIGDPLPLQLSVRWFPTPHLPKTNGKVEWAGMGGHFYASTFFYCVVSAGAGAVGMAVWAFGVVLPKRLRRRALGGATPLGYGVGGGVGNGWGMGKRD</sequence>
<dbReference type="OrthoDB" id="18530at2759"/>
<evidence type="ECO:0000256" key="1">
    <source>
        <dbReference type="SAM" id="Phobius"/>
    </source>
</evidence>
<dbReference type="STRING" id="1095630.A0A2J6TME3"/>
<evidence type="ECO:0000313" key="4">
    <source>
        <dbReference type="Proteomes" id="UP000235371"/>
    </source>
</evidence>
<dbReference type="GeneID" id="36587601"/>
<keyword evidence="1" id="KW-0472">Membrane</keyword>
<dbReference type="RefSeq" id="XP_024741090.1">
    <property type="nucleotide sequence ID" value="XM_024879524.1"/>
</dbReference>
<dbReference type="PANTHER" id="PTHR40368:SF1">
    <property type="entry name" value="YALI0F14399P"/>
    <property type="match status" value="1"/>
</dbReference>
<keyword evidence="2" id="KW-0732">Signal</keyword>
<keyword evidence="1" id="KW-1133">Transmembrane helix</keyword>
<feature type="chain" id="PRO_5014438317" evidence="2">
    <location>
        <begin position="25"/>
        <end position="305"/>
    </location>
</feature>
<dbReference type="AlphaFoldDB" id="A0A2J6TME3"/>
<accession>A0A2J6TME3</accession>
<dbReference type="PANTHER" id="PTHR40368">
    <property type="entry name" value="YALI0F14399P"/>
    <property type="match status" value="1"/>
</dbReference>
<feature type="signal peptide" evidence="2">
    <location>
        <begin position="1"/>
        <end position="24"/>
    </location>
</feature>
<keyword evidence="1" id="KW-0812">Transmembrane</keyword>
<keyword evidence="4" id="KW-1185">Reference proteome</keyword>
<dbReference type="Proteomes" id="UP000235371">
    <property type="component" value="Unassembled WGS sequence"/>
</dbReference>
<protein>
    <submittedName>
        <fullName evidence="3">Uncharacterized protein</fullName>
    </submittedName>
</protein>
<reference evidence="3 4" key="1">
    <citation type="submission" date="2016-04" db="EMBL/GenBank/DDBJ databases">
        <title>A degradative enzymes factory behind the ericoid mycorrhizal symbiosis.</title>
        <authorList>
            <consortium name="DOE Joint Genome Institute"/>
            <person name="Martino E."/>
            <person name="Morin E."/>
            <person name="Grelet G."/>
            <person name="Kuo A."/>
            <person name="Kohler A."/>
            <person name="Daghino S."/>
            <person name="Barry K."/>
            <person name="Choi C."/>
            <person name="Cichocki N."/>
            <person name="Clum A."/>
            <person name="Copeland A."/>
            <person name="Hainaut M."/>
            <person name="Haridas S."/>
            <person name="Labutti K."/>
            <person name="Lindquist E."/>
            <person name="Lipzen A."/>
            <person name="Khouja H.-R."/>
            <person name="Murat C."/>
            <person name="Ohm R."/>
            <person name="Olson A."/>
            <person name="Spatafora J."/>
            <person name="Veneault-Fourrey C."/>
            <person name="Henrissat B."/>
            <person name="Grigoriev I."/>
            <person name="Martin F."/>
            <person name="Perotto S."/>
        </authorList>
    </citation>
    <scope>NUCLEOTIDE SEQUENCE [LARGE SCALE GENOMIC DNA]</scope>
    <source>
        <strain evidence="3 4">E</strain>
    </source>
</reference>
<gene>
    <name evidence="3" type="ORF">K444DRAFT_609155</name>
</gene>
<evidence type="ECO:0000256" key="2">
    <source>
        <dbReference type="SAM" id="SignalP"/>
    </source>
</evidence>
<dbReference type="InParanoid" id="A0A2J6TME3"/>
<dbReference type="EMBL" id="KZ613769">
    <property type="protein sequence ID" value="PMD64186.1"/>
    <property type="molecule type" value="Genomic_DNA"/>
</dbReference>
<proteinExistence type="predicted"/>
<evidence type="ECO:0000313" key="3">
    <source>
        <dbReference type="EMBL" id="PMD64186.1"/>
    </source>
</evidence>
<feature type="transmembrane region" description="Helical" evidence="1">
    <location>
        <begin position="248"/>
        <end position="272"/>
    </location>
</feature>
<organism evidence="3 4">
    <name type="scientific">Hyaloscypha bicolor E</name>
    <dbReference type="NCBI Taxonomy" id="1095630"/>
    <lineage>
        <taxon>Eukaryota</taxon>
        <taxon>Fungi</taxon>
        <taxon>Dikarya</taxon>
        <taxon>Ascomycota</taxon>
        <taxon>Pezizomycotina</taxon>
        <taxon>Leotiomycetes</taxon>
        <taxon>Helotiales</taxon>
        <taxon>Hyaloscyphaceae</taxon>
        <taxon>Hyaloscypha</taxon>
        <taxon>Hyaloscypha bicolor</taxon>
    </lineage>
</organism>